<name>A0ABR4WB38_9GAMM</name>
<gene>
    <name evidence="2" type="ORF">T9A_02612</name>
</gene>
<evidence type="ECO:0000313" key="2">
    <source>
        <dbReference type="EMBL" id="KGD60435.1"/>
    </source>
</evidence>
<sequence length="405" mass="44650">MLGASLSASPAWAQTSESDVQQRLQDYEQRLEQLEKQQFDNTLSDAADRIRINGFLSAGMSRAEVDTTSGSASYIDGASDKWSHDSLTRAGVQFNAELSERAEAVVQLFASGDDEFNAELQWAYLDYQVSDSVSMKAGRIVAPFYMHSQYIDVGYAYPWASLPAEVYQLAPVKTMEAVEASWRFTSGPVSHRLSGFWGSSTVDGGERVANAQFQADDLSGVNFTSYWRNWTARAAYTAADVSVSQQDLQGALGFPPAVLGLSFDDVYTYFAGVGLQYDDGSWFFSVEKARLDFGNWYPSSESGYVTVGKYLGKWMPMVTWAEVTPRDLDSSLPAALNNGLAEQQKSWTGGLRYSLTDSIALKGEVSYYYDFSDSDVTTSGFFFTDGGQLEDDHATVIRLSADLVF</sequence>
<comment type="caution">
    <text evidence="2">The sequence shown here is derived from an EMBL/GenBank/DDBJ whole genome shotgun (WGS) entry which is preliminary data.</text>
</comment>
<proteinExistence type="predicted"/>
<evidence type="ECO:0000313" key="3">
    <source>
        <dbReference type="Proteomes" id="UP000029443"/>
    </source>
</evidence>
<dbReference type="SUPFAM" id="SSF56935">
    <property type="entry name" value="Porins"/>
    <property type="match status" value="1"/>
</dbReference>
<accession>A0ABR4WB38</accession>
<organism evidence="2 3">
    <name type="scientific">Alcanivorax jadensis T9</name>
    <dbReference type="NCBI Taxonomy" id="1177181"/>
    <lineage>
        <taxon>Bacteria</taxon>
        <taxon>Pseudomonadati</taxon>
        <taxon>Pseudomonadota</taxon>
        <taxon>Gammaproteobacteria</taxon>
        <taxon>Oceanospirillales</taxon>
        <taxon>Alcanivoracaceae</taxon>
        <taxon>Alcanivorax</taxon>
    </lineage>
</organism>
<reference evidence="2 3" key="1">
    <citation type="submission" date="2012-09" db="EMBL/GenBank/DDBJ databases">
        <title>Genome Sequence of alkane-degrading Bacterium Alcanivorax jadensis T9.</title>
        <authorList>
            <person name="Lai Q."/>
            <person name="Shao Z."/>
        </authorList>
    </citation>
    <scope>NUCLEOTIDE SEQUENCE [LARGE SCALE GENOMIC DNA]</scope>
    <source>
        <strain evidence="2 3">T9</strain>
    </source>
</reference>
<dbReference type="EMBL" id="ARXU01000011">
    <property type="protein sequence ID" value="KGD60435.1"/>
    <property type="molecule type" value="Genomic_DNA"/>
</dbReference>
<evidence type="ECO:0000256" key="1">
    <source>
        <dbReference type="SAM" id="MobiDB-lite"/>
    </source>
</evidence>
<feature type="region of interest" description="Disordered" evidence="1">
    <location>
        <begin position="1"/>
        <end position="20"/>
    </location>
</feature>
<protein>
    <recommendedName>
        <fullName evidence="4">Porin domain-containing protein</fullName>
    </recommendedName>
</protein>
<dbReference type="Proteomes" id="UP000029443">
    <property type="component" value="Unassembled WGS sequence"/>
</dbReference>
<evidence type="ECO:0008006" key="4">
    <source>
        <dbReference type="Google" id="ProtNLM"/>
    </source>
</evidence>
<keyword evidence="3" id="KW-1185">Reference proteome</keyword>